<dbReference type="InterPro" id="IPR016040">
    <property type="entry name" value="NAD(P)-bd_dom"/>
</dbReference>
<proteinExistence type="predicted"/>
<organism evidence="2 3">
    <name type="scientific">Microvirga terrae</name>
    <dbReference type="NCBI Taxonomy" id="2740529"/>
    <lineage>
        <taxon>Bacteria</taxon>
        <taxon>Pseudomonadati</taxon>
        <taxon>Pseudomonadota</taxon>
        <taxon>Alphaproteobacteria</taxon>
        <taxon>Hyphomicrobiales</taxon>
        <taxon>Methylobacteriaceae</taxon>
        <taxon>Microvirga</taxon>
    </lineage>
</organism>
<evidence type="ECO:0000313" key="3">
    <source>
        <dbReference type="Proteomes" id="UP001017257"/>
    </source>
</evidence>
<dbReference type="SUPFAM" id="SSF51735">
    <property type="entry name" value="NAD(P)-binding Rossmann-fold domains"/>
    <property type="match status" value="1"/>
</dbReference>
<dbReference type="InterPro" id="IPR051207">
    <property type="entry name" value="ComplexI_NDUFA9_subunit"/>
</dbReference>
<reference evidence="2" key="1">
    <citation type="submission" date="2022-08" db="EMBL/GenBank/DDBJ databases">
        <title>Microvirga terrae sp. nov., isolated from soil.</title>
        <authorList>
            <person name="Kim K.H."/>
            <person name="Seo Y.L."/>
            <person name="Kim J.M."/>
            <person name="Lee J.K."/>
            <person name="Han D.M."/>
            <person name="Jeon C.O."/>
        </authorList>
    </citation>
    <scope>NUCLEOTIDE SEQUENCE</scope>
    <source>
        <strain evidence="2">R24</strain>
    </source>
</reference>
<evidence type="ECO:0000313" key="2">
    <source>
        <dbReference type="EMBL" id="UVF18990.1"/>
    </source>
</evidence>
<dbReference type="Gene3D" id="3.40.50.720">
    <property type="entry name" value="NAD(P)-binding Rossmann-like Domain"/>
    <property type="match status" value="1"/>
</dbReference>
<feature type="domain" description="NAD(P)-binding" evidence="1">
    <location>
        <begin position="7"/>
        <end position="170"/>
    </location>
</feature>
<name>A0ABY5RP28_9HYPH</name>
<dbReference type="InterPro" id="IPR036291">
    <property type="entry name" value="NAD(P)-bd_dom_sf"/>
</dbReference>
<gene>
    <name evidence="2" type="ORF">HPT29_021390</name>
</gene>
<dbReference type="Proteomes" id="UP001017257">
    <property type="component" value="Chromosome"/>
</dbReference>
<protein>
    <submittedName>
        <fullName evidence="2">SDR family oxidoreductase</fullName>
    </submittedName>
</protein>
<evidence type="ECO:0000259" key="1">
    <source>
        <dbReference type="Pfam" id="PF13460"/>
    </source>
</evidence>
<dbReference type="PANTHER" id="PTHR12126">
    <property type="entry name" value="NADH-UBIQUINONE OXIDOREDUCTASE 39 KDA SUBUNIT-RELATED"/>
    <property type="match status" value="1"/>
</dbReference>
<dbReference type="EMBL" id="CP102845">
    <property type="protein sequence ID" value="UVF18990.1"/>
    <property type="molecule type" value="Genomic_DNA"/>
</dbReference>
<sequence>MKIAVIGGTGLIGSKVVGQLQRLGHQVSALSRGHGVNVLTGVGLSSALTGAEIVINTIDARFPNPSEMSAFFVTAEINISRVNRAVGVTHYIALSVLGADRLALNAYYLAKLMQEDAIRTSGENYTILRSAPFFESLYAIIGDGARSDRLRLPPVHMQAIAADDVADALVCAALGPPFGEIIEVVGPESLRLTDLAAQIMAADEDPRGIVPDGAAEYLGTRLGNEELVSSKPWRIGGTRFEDWLRSSVAAA</sequence>
<dbReference type="Pfam" id="PF13460">
    <property type="entry name" value="NAD_binding_10"/>
    <property type="match status" value="1"/>
</dbReference>
<accession>A0ABY5RP28</accession>
<dbReference type="PANTHER" id="PTHR12126:SF11">
    <property type="entry name" value="NADH DEHYDROGENASE [UBIQUINONE] 1 ALPHA SUBCOMPLEX SUBUNIT 9, MITOCHONDRIAL"/>
    <property type="match status" value="1"/>
</dbReference>
<keyword evidence="3" id="KW-1185">Reference proteome</keyword>
<dbReference type="RefSeq" id="WP_173947530.1">
    <property type="nucleotide sequence ID" value="NZ_CP102845.1"/>
</dbReference>